<evidence type="ECO:0000256" key="3">
    <source>
        <dbReference type="ARBA" id="ARBA00023125"/>
    </source>
</evidence>
<dbReference type="AlphaFoldDB" id="A0A0D8JBB5"/>
<dbReference type="InterPro" id="IPR000055">
    <property type="entry name" value="Restrct_endonuc_typeI_TRD"/>
</dbReference>
<dbReference type="SUPFAM" id="SSF116734">
    <property type="entry name" value="DNA methylase specificity domain"/>
    <property type="match status" value="2"/>
</dbReference>
<evidence type="ECO:0000256" key="4">
    <source>
        <dbReference type="SAM" id="MobiDB-lite"/>
    </source>
</evidence>
<gene>
    <name evidence="6" type="ORF">LH29_01745</name>
</gene>
<dbReference type="Proteomes" id="UP000032544">
    <property type="component" value="Unassembled WGS sequence"/>
</dbReference>
<evidence type="ECO:0000313" key="7">
    <source>
        <dbReference type="Proteomes" id="UP000032544"/>
    </source>
</evidence>
<evidence type="ECO:0000256" key="1">
    <source>
        <dbReference type="ARBA" id="ARBA00010923"/>
    </source>
</evidence>
<evidence type="ECO:0000259" key="5">
    <source>
        <dbReference type="Pfam" id="PF01420"/>
    </source>
</evidence>
<dbReference type="Pfam" id="PF01420">
    <property type="entry name" value="Methylase_S"/>
    <property type="match status" value="1"/>
</dbReference>
<proteinExistence type="inferred from homology"/>
<accession>A0A0D8JBB5</accession>
<dbReference type="RefSeq" id="WP_045025822.1">
    <property type="nucleotide sequence ID" value="NZ_JRHC01000001.1"/>
</dbReference>
<dbReference type="InterPro" id="IPR044946">
    <property type="entry name" value="Restrct_endonuc_typeI_TRD_sf"/>
</dbReference>
<keyword evidence="3" id="KW-0238">DNA-binding</keyword>
<dbReference type="OrthoDB" id="9816225at2"/>
<keyword evidence="2" id="KW-0680">Restriction system</keyword>
<dbReference type="STRING" id="1544798.LH29_01745"/>
<organism evidence="6 7">
    <name type="scientific">Draconibacterium sediminis</name>
    <dbReference type="NCBI Taxonomy" id="1544798"/>
    <lineage>
        <taxon>Bacteria</taxon>
        <taxon>Pseudomonadati</taxon>
        <taxon>Bacteroidota</taxon>
        <taxon>Bacteroidia</taxon>
        <taxon>Marinilabiliales</taxon>
        <taxon>Prolixibacteraceae</taxon>
        <taxon>Draconibacterium</taxon>
    </lineage>
</organism>
<dbReference type="GO" id="GO:0003677">
    <property type="term" value="F:DNA binding"/>
    <property type="evidence" value="ECO:0007669"/>
    <property type="project" value="UniProtKB-KW"/>
</dbReference>
<dbReference type="PATRIC" id="fig|1544798.3.peg.365"/>
<comment type="caution">
    <text evidence="6">The sequence shown here is derived from an EMBL/GenBank/DDBJ whole genome shotgun (WGS) entry which is preliminary data.</text>
</comment>
<name>A0A0D8JBB5_9BACT</name>
<evidence type="ECO:0000313" key="6">
    <source>
        <dbReference type="EMBL" id="KJF44265.1"/>
    </source>
</evidence>
<dbReference type="InterPro" id="IPR051212">
    <property type="entry name" value="Type-I_RE_S_subunit"/>
</dbReference>
<feature type="domain" description="Type I restriction modification DNA specificity" evidence="5">
    <location>
        <begin position="75"/>
        <end position="191"/>
    </location>
</feature>
<dbReference type="EMBL" id="JRHC01000001">
    <property type="protein sequence ID" value="KJF44265.1"/>
    <property type="molecule type" value="Genomic_DNA"/>
</dbReference>
<dbReference type="PANTHER" id="PTHR43140:SF1">
    <property type="entry name" value="TYPE I RESTRICTION ENZYME ECOKI SPECIFICITY SUBUNIT"/>
    <property type="match status" value="1"/>
</dbReference>
<sequence length="457" mass="51932">MGKELPTNWINIELEQLFLHVIGGDWGKDPQKISDDEFVEVICIRGSEIKNWEKDKGNTASVRAVKNSSLANRELQIGDILLEISGGGPDQPVGRTVYIDEDVFSFQRDLPRVCTNFLRLVRIVPVLNKKFINHYLQYFYKTGEVVNYQGGSNNLRNLKFKDYSTIQIPLPPLPEQNHIVEKLDVLFGHLEQIKSRWQNFQGKVNDFVESCLVDEKTKKYYQRKTLEGYLEEGTERIGEDWEGKRKVGISAQKGIIDLDVGQKKTFEKYKIVRPGDFVYNAMRVNIGSIGIYEGNEVAITSPDYIVFRVTNLLSPRLLLKFLKSKGGLLEISANTQGSVRSRLYFKYLINIKYPVAPEKIQKVAERFLEVCDSASIKWQSNILDKIDSLKQSVLTKAFKGELVEQLPTDGDARELLAEIKKAKSELSKPSKPKGGKVRKMKGDGGRMVAEPGMKYGK</sequence>
<protein>
    <recommendedName>
        <fullName evidence="5">Type I restriction modification DNA specificity domain-containing protein</fullName>
    </recommendedName>
</protein>
<comment type="similarity">
    <text evidence="1">Belongs to the type-I restriction system S methylase family.</text>
</comment>
<keyword evidence="7" id="KW-1185">Reference proteome</keyword>
<reference evidence="6 7" key="1">
    <citation type="submission" date="2014-09" db="EMBL/GenBank/DDBJ databases">
        <title>Draft Genome Sequence of Draconibacterium sp. JN14CK-3.</title>
        <authorList>
            <person name="Dong C."/>
            <person name="Lai Q."/>
            <person name="Shao Z."/>
        </authorList>
    </citation>
    <scope>NUCLEOTIDE SEQUENCE [LARGE SCALE GENOMIC DNA]</scope>
    <source>
        <strain evidence="6 7">JN14CK-3</strain>
    </source>
</reference>
<dbReference type="PANTHER" id="PTHR43140">
    <property type="entry name" value="TYPE-1 RESTRICTION ENZYME ECOKI SPECIFICITY PROTEIN"/>
    <property type="match status" value="1"/>
</dbReference>
<feature type="compositionally biased region" description="Basic residues" evidence="4">
    <location>
        <begin position="430"/>
        <end position="439"/>
    </location>
</feature>
<dbReference type="Gene3D" id="3.90.220.20">
    <property type="entry name" value="DNA methylase specificity domains"/>
    <property type="match status" value="2"/>
</dbReference>
<feature type="region of interest" description="Disordered" evidence="4">
    <location>
        <begin position="424"/>
        <end position="457"/>
    </location>
</feature>
<evidence type="ECO:0000256" key="2">
    <source>
        <dbReference type="ARBA" id="ARBA00022747"/>
    </source>
</evidence>
<dbReference type="GO" id="GO:0009307">
    <property type="term" value="P:DNA restriction-modification system"/>
    <property type="evidence" value="ECO:0007669"/>
    <property type="project" value="UniProtKB-KW"/>
</dbReference>